<dbReference type="InterPro" id="IPR036180">
    <property type="entry name" value="Gelsolin-like_dom_sf"/>
</dbReference>
<reference evidence="4" key="1">
    <citation type="submission" date="2020-04" db="EMBL/GenBank/DDBJ databases">
        <authorList>
            <person name="Alioto T."/>
            <person name="Alioto T."/>
            <person name="Gomez Garrido J."/>
        </authorList>
    </citation>
    <scope>NUCLEOTIDE SEQUENCE</scope>
    <source>
        <strain evidence="4">A484AB</strain>
    </source>
</reference>
<dbReference type="InterPro" id="IPR007123">
    <property type="entry name" value="Gelsolin-like_dom"/>
</dbReference>
<sequence>MRLRTSTGLRPCEFYGNFNMNNTTDVELALVNSQTSVVIEIRHDDKLAEDSVAYLQCALLYTSVSGQRRLRIHNLALSTCGQLTDLFRCCEMDTFTNYVAKHAIKQVTTSIPKTMRENIISQAASILACYRQHCAAPSSAGQLILPECMKLLPLYSNSVLKSDALIGGSEMSSDDRSWLMQTVLGMDIASTVSYFYPRLIPVHDVNLTDTTLPPQIRCSEDRIKENGVYILENGIVLFLWIGLHVSPDWLQQVFGIGTIGHVDIEMTALPELDTALSKRVRDIITQIQDERHRYMKLSIVRQRDKLEPWFRHYLVEDKGLSPSCQSYVDFLCVMHKEVRNLLN</sequence>
<accession>A0A6S7KMM5</accession>
<proteinExistence type="predicted"/>
<evidence type="ECO:0000259" key="1">
    <source>
        <dbReference type="Pfam" id="PF00626"/>
    </source>
</evidence>
<gene>
    <name evidence="4" type="ORF">PACLA_8A078311</name>
</gene>
<comment type="caution">
    <text evidence="4">The sequence shown here is derived from an EMBL/GenBank/DDBJ whole genome shotgun (WGS) entry which is preliminary data.</text>
</comment>
<name>A0A6S7KMM5_PARCT</name>
<dbReference type="GO" id="GO:0070971">
    <property type="term" value="C:endoplasmic reticulum exit site"/>
    <property type="evidence" value="ECO:0007669"/>
    <property type="project" value="TreeGrafter"/>
</dbReference>
<dbReference type="SUPFAM" id="SSF81811">
    <property type="entry name" value="Helical domain of Sec23/24"/>
    <property type="match status" value="1"/>
</dbReference>
<dbReference type="InterPro" id="IPR036175">
    <property type="entry name" value="Sec23/24_helical_dom_sf"/>
</dbReference>
<protein>
    <submittedName>
        <fullName evidence="4">Transport Sec24C-like</fullName>
    </submittedName>
</protein>
<dbReference type="GO" id="GO:0008270">
    <property type="term" value="F:zinc ion binding"/>
    <property type="evidence" value="ECO:0007669"/>
    <property type="project" value="TreeGrafter"/>
</dbReference>
<evidence type="ECO:0000313" key="5">
    <source>
        <dbReference type="Proteomes" id="UP001152795"/>
    </source>
</evidence>
<dbReference type="InterPro" id="IPR029006">
    <property type="entry name" value="ADF-H/Gelsolin-like_dom_sf"/>
</dbReference>
<dbReference type="Pfam" id="PF00626">
    <property type="entry name" value="Gelsolin"/>
    <property type="match status" value="1"/>
</dbReference>
<dbReference type="InterPro" id="IPR050550">
    <property type="entry name" value="SEC23_SEC24_subfamily"/>
</dbReference>
<dbReference type="Proteomes" id="UP001152795">
    <property type="component" value="Unassembled WGS sequence"/>
</dbReference>
<dbReference type="AlphaFoldDB" id="A0A6S7KMM5"/>
<evidence type="ECO:0000313" key="4">
    <source>
        <dbReference type="EMBL" id="CAB4028342.1"/>
    </source>
</evidence>
<evidence type="ECO:0000259" key="3">
    <source>
        <dbReference type="Pfam" id="PF08033"/>
    </source>
</evidence>
<dbReference type="InterPro" id="IPR006900">
    <property type="entry name" value="Sec23/24_helical_dom"/>
</dbReference>
<dbReference type="Gene3D" id="2.60.40.1670">
    <property type="entry name" value="beta-sandwich domain of Sec23/24"/>
    <property type="match status" value="1"/>
</dbReference>
<keyword evidence="5" id="KW-1185">Reference proteome</keyword>
<feature type="domain" description="Sec23/Sec24 helical" evidence="2">
    <location>
        <begin position="92"/>
        <end position="191"/>
    </location>
</feature>
<evidence type="ECO:0000259" key="2">
    <source>
        <dbReference type="Pfam" id="PF04815"/>
    </source>
</evidence>
<dbReference type="GO" id="GO:0030127">
    <property type="term" value="C:COPII vesicle coat"/>
    <property type="evidence" value="ECO:0007669"/>
    <property type="project" value="InterPro"/>
</dbReference>
<dbReference type="PANTHER" id="PTHR13803:SF4">
    <property type="entry name" value="SECRETORY 24CD, ISOFORM C"/>
    <property type="match status" value="1"/>
</dbReference>
<dbReference type="Gene3D" id="3.40.20.10">
    <property type="entry name" value="Severin"/>
    <property type="match status" value="1"/>
</dbReference>
<dbReference type="OrthoDB" id="49016at2759"/>
<dbReference type="GO" id="GO:0006886">
    <property type="term" value="P:intracellular protein transport"/>
    <property type="evidence" value="ECO:0007669"/>
    <property type="project" value="InterPro"/>
</dbReference>
<dbReference type="SUPFAM" id="SSF81995">
    <property type="entry name" value="beta-sandwich domain of Sec23/24"/>
    <property type="match status" value="1"/>
</dbReference>
<dbReference type="SUPFAM" id="SSF82754">
    <property type="entry name" value="C-terminal, gelsolin-like domain of Sec23/24"/>
    <property type="match status" value="1"/>
</dbReference>
<dbReference type="EMBL" id="CACRXK020015417">
    <property type="protein sequence ID" value="CAB4028342.1"/>
    <property type="molecule type" value="Genomic_DNA"/>
</dbReference>
<dbReference type="GO" id="GO:0000149">
    <property type="term" value="F:SNARE binding"/>
    <property type="evidence" value="ECO:0007669"/>
    <property type="project" value="TreeGrafter"/>
</dbReference>
<feature type="domain" description="Sec23/Sec24 beta-sandwich" evidence="3">
    <location>
        <begin position="1"/>
        <end position="79"/>
    </location>
</feature>
<dbReference type="Pfam" id="PF08033">
    <property type="entry name" value="Sec23_BS"/>
    <property type="match status" value="1"/>
</dbReference>
<dbReference type="Pfam" id="PF04815">
    <property type="entry name" value="Sec23_helical"/>
    <property type="match status" value="1"/>
</dbReference>
<dbReference type="PANTHER" id="PTHR13803">
    <property type="entry name" value="SEC24-RELATED PROTEIN"/>
    <property type="match status" value="1"/>
</dbReference>
<dbReference type="Gene3D" id="1.20.120.730">
    <property type="entry name" value="Sec23/Sec24 helical domain"/>
    <property type="match status" value="1"/>
</dbReference>
<dbReference type="GO" id="GO:0090110">
    <property type="term" value="P:COPII-coated vesicle cargo loading"/>
    <property type="evidence" value="ECO:0007669"/>
    <property type="project" value="TreeGrafter"/>
</dbReference>
<organism evidence="4 5">
    <name type="scientific">Paramuricea clavata</name>
    <name type="common">Red gorgonian</name>
    <name type="synonym">Violescent sea-whip</name>
    <dbReference type="NCBI Taxonomy" id="317549"/>
    <lineage>
        <taxon>Eukaryota</taxon>
        <taxon>Metazoa</taxon>
        <taxon>Cnidaria</taxon>
        <taxon>Anthozoa</taxon>
        <taxon>Octocorallia</taxon>
        <taxon>Malacalcyonacea</taxon>
        <taxon>Plexauridae</taxon>
        <taxon>Paramuricea</taxon>
    </lineage>
</organism>
<dbReference type="InterPro" id="IPR012990">
    <property type="entry name" value="Beta-sandwich_Sec23_24"/>
</dbReference>
<feature type="domain" description="Gelsolin-like" evidence="1">
    <location>
        <begin position="210"/>
        <end position="283"/>
    </location>
</feature>